<dbReference type="PROSITE" id="PS50112">
    <property type="entry name" value="PAS"/>
    <property type="match status" value="2"/>
</dbReference>
<dbReference type="AlphaFoldDB" id="A0A1E5G3B4"/>
<feature type="domain" description="CBS" evidence="5">
    <location>
        <begin position="200"/>
        <end position="255"/>
    </location>
</feature>
<dbReference type="EMBL" id="MIJE01000011">
    <property type="protein sequence ID" value="OEF97474.1"/>
    <property type="molecule type" value="Genomic_DNA"/>
</dbReference>
<dbReference type="InterPro" id="IPR029787">
    <property type="entry name" value="Nucleotide_cyclase"/>
</dbReference>
<dbReference type="Pfam" id="PF13188">
    <property type="entry name" value="PAS_8"/>
    <property type="match status" value="2"/>
</dbReference>
<feature type="domain" description="CBS" evidence="5">
    <location>
        <begin position="137"/>
        <end position="192"/>
    </location>
</feature>
<dbReference type="Proteomes" id="UP000094296">
    <property type="component" value="Unassembled WGS sequence"/>
</dbReference>
<dbReference type="SUPFAM" id="SSF54631">
    <property type="entry name" value="CBS-domain pair"/>
    <property type="match status" value="2"/>
</dbReference>
<feature type="domain" description="GGDEF" evidence="4">
    <location>
        <begin position="664"/>
        <end position="797"/>
    </location>
</feature>
<dbReference type="OrthoDB" id="9759607at2"/>
<dbReference type="PANTHER" id="PTHR43155:SF2">
    <property type="entry name" value="CYCLIC DI-GMP PHOSPHODIESTERASE PA4108"/>
    <property type="match status" value="1"/>
</dbReference>
<feature type="coiled-coil region" evidence="2">
    <location>
        <begin position="371"/>
        <end position="398"/>
    </location>
</feature>
<evidence type="ECO:0008006" key="9">
    <source>
        <dbReference type="Google" id="ProtNLM"/>
    </source>
</evidence>
<keyword evidence="2" id="KW-0175">Coiled coil</keyword>
<dbReference type="Gene3D" id="1.10.3210.10">
    <property type="entry name" value="Hypothetical protein af1432"/>
    <property type="match status" value="1"/>
</dbReference>
<keyword evidence="8" id="KW-1185">Reference proteome</keyword>
<dbReference type="CDD" id="cd00077">
    <property type="entry name" value="HDc"/>
    <property type="match status" value="1"/>
</dbReference>
<feature type="domain" description="HD-GYP" evidence="6">
    <location>
        <begin position="785"/>
        <end position="977"/>
    </location>
</feature>
<dbReference type="PANTHER" id="PTHR43155">
    <property type="entry name" value="CYCLIC DI-GMP PHOSPHODIESTERASE PA4108-RELATED"/>
    <property type="match status" value="1"/>
</dbReference>
<dbReference type="RefSeq" id="WP_069642872.1">
    <property type="nucleotide sequence ID" value="NZ_MIJE01000011.1"/>
</dbReference>
<dbReference type="SUPFAM" id="SSF55073">
    <property type="entry name" value="Nucleotide cyclase"/>
    <property type="match status" value="1"/>
</dbReference>
<evidence type="ECO:0000313" key="8">
    <source>
        <dbReference type="Proteomes" id="UP000094296"/>
    </source>
</evidence>
<dbReference type="Pfam" id="PF13487">
    <property type="entry name" value="HD_5"/>
    <property type="match status" value="1"/>
</dbReference>
<sequence>MGLLKSLICRQLHTISPELLIKDAIEEMRLKSVSSILVQEGGRLIGLLTERDIVKVVATGICVENTPIRAVMTTNIVSLQVDTLLDQALIVMDINGIRHLVVVDANDKPLGIVTHTDIVRKLEEDFFKAPRPVKEYMSRSLEAVPIKASLNEAIRKMHEKRISSIIVVDGKIPVGIITERDIVKLLQEKASINASVEQYMSAPIIQIDPTTSLFDASKLMEQHKIRHLVVWNGRGAVGLVTNTDIVRSIRDNYRSYLEKEAMRTRKILDLIHEGVVEIDNEECRIQWINKTGAALFGYEFIGDAIGKSFIDMIDEADRDVLKEDFQHLRSKNNYQCRIKLEARTITTLISYDVITDDINKRISYRILLRDVTSMIENRKKMEERLRKQKRQFQALFDNTTDAVAIFDREKKIQMANQQFLSMFEYSRDEVIGQSISSLVDRQDKLVDHIADEIFLGDTINRETCRYKKSGDPIYVLLKGGPVIVDGQVTGGYAVYADITDKKQIINDLRDSEERFRTLIESMGEGMALVELIYNNEQVSNYRFVEVNQAFEEHTGFSKHDVLGNLATEVYEVDEAPNLEIYRRVDKTRKPIKFESYVSFIHKHLRISAFSPKPGYVATVFDDITEQKQKEDKIQYLIYHDILTDVHNRAYFDKALKEIDEESKVPTCIIMADLNGLKLVNDAFGHGKGDELIKMAAKLIKEVCREEDIVARIGGDEFAVILPGISQDKGQTVIDKLKTRADMLQIEGIQLSISFGLGTKDNTTTSIFDVVKTSEVQMYNRKLMESQSAKNHLITSLLRVLEEKTGESRAHCQRVMELGVELGKAIGLSEDEQEKLRILALLHDIGNITIPENILKKPETLSDEEWTVVKKHPESGYRIVSAIPEFAFVAEYILCHHERIDGKGYPRGLTGDSIPKIAKILAVVDAFEVMTRDTAYREAMTVSEAVKELQANAGTQFDSNVVDVFIEKVVDNLNGNKT</sequence>
<dbReference type="InterPro" id="IPR000644">
    <property type="entry name" value="CBS_dom"/>
</dbReference>
<dbReference type="InterPro" id="IPR035965">
    <property type="entry name" value="PAS-like_dom_sf"/>
</dbReference>
<evidence type="ECO:0000259" key="3">
    <source>
        <dbReference type="PROSITE" id="PS50112"/>
    </source>
</evidence>
<evidence type="ECO:0000259" key="5">
    <source>
        <dbReference type="PROSITE" id="PS51371"/>
    </source>
</evidence>
<feature type="domain" description="CBS" evidence="5">
    <location>
        <begin position="72"/>
        <end position="133"/>
    </location>
</feature>
<dbReference type="Gene3D" id="3.30.70.270">
    <property type="match status" value="1"/>
</dbReference>
<gene>
    <name evidence="7" type="ORF">BHF68_04510</name>
</gene>
<dbReference type="PROSITE" id="PS51371">
    <property type="entry name" value="CBS"/>
    <property type="match status" value="4"/>
</dbReference>
<dbReference type="SMART" id="SM00267">
    <property type="entry name" value="GGDEF"/>
    <property type="match status" value="1"/>
</dbReference>
<dbReference type="CDD" id="cd01949">
    <property type="entry name" value="GGDEF"/>
    <property type="match status" value="1"/>
</dbReference>
<dbReference type="InterPro" id="IPR046342">
    <property type="entry name" value="CBS_dom_sf"/>
</dbReference>
<dbReference type="InterPro" id="IPR003607">
    <property type="entry name" value="HD/PDEase_dom"/>
</dbReference>
<dbReference type="InterPro" id="IPR037522">
    <property type="entry name" value="HD_GYP_dom"/>
</dbReference>
<dbReference type="Gene3D" id="3.10.580.10">
    <property type="entry name" value="CBS-domain"/>
    <property type="match status" value="2"/>
</dbReference>
<accession>A0A1E5G3B4</accession>
<dbReference type="InterPro" id="IPR043128">
    <property type="entry name" value="Rev_trsase/Diguanyl_cyclase"/>
</dbReference>
<dbReference type="NCBIfam" id="TIGR00254">
    <property type="entry name" value="GGDEF"/>
    <property type="match status" value="1"/>
</dbReference>
<reference evidence="7 8" key="1">
    <citation type="submission" date="2016-09" db="EMBL/GenBank/DDBJ databases">
        <title>Draft genome sequence for the type strain of Desulfuribacillus alkaliarsenatis AHT28, an obligately anaerobic, sulfidogenic bacterium isolated from Russian soda lake sediments.</title>
        <authorList>
            <person name="Abin C.A."/>
            <person name="Hollibaugh J.T."/>
        </authorList>
    </citation>
    <scope>NUCLEOTIDE SEQUENCE [LARGE SCALE GENOMIC DNA]</scope>
    <source>
        <strain evidence="7 8">AHT28</strain>
    </source>
</reference>
<dbReference type="SMART" id="SM00091">
    <property type="entry name" value="PAS"/>
    <property type="match status" value="3"/>
</dbReference>
<dbReference type="InterPro" id="IPR000160">
    <property type="entry name" value="GGDEF_dom"/>
</dbReference>
<dbReference type="NCBIfam" id="TIGR00229">
    <property type="entry name" value="sensory_box"/>
    <property type="match status" value="2"/>
</dbReference>
<dbReference type="Pfam" id="PF13426">
    <property type="entry name" value="PAS_9"/>
    <property type="match status" value="1"/>
</dbReference>
<feature type="domain" description="PAS" evidence="3">
    <location>
        <begin position="511"/>
        <end position="572"/>
    </location>
</feature>
<dbReference type="SUPFAM" id="SSF55785">
    <property type="entry name" value="PYP-like sensor domain (PAS domain)"/>
    <property type="match status" value="3"/>
</dbReference>
<evidence type="ECO:0000259" key="4">
    <source>
        <dbReference type="PROSITE" id="PS50887"/>
    </source>
</evidence>
<dbReference type="SMART" id="SM00116">
    <property type="entry name" value="CBS"/>
    <property type="match status" value="4"/>
</dbReference>
<organism evidence="7 8">
    <name type="scientific">Desulfuribacillus alkaliarsenatis</name>
    <dbReference type="NCBI Taxonomy" id="766136"/>
    <lineage>
        <taxon>Bacteria</taxon>
        <taxon>Bacillati</taxon>
        <taxon>Bacillota</taxon>
        <taxon>Desulfuribacillia</taxon>
        <taxon>Desulfuribacillales</taxon>
        <taxon>Desulfuribacillaceae</taxon>
        <taxon>Desulfuribacillus</taxon>
    </lineage>
</organism>
<proteinExistence type="predicted"/>
<dbReference type="SUPFAM" id="SSF109604">
    <property type="entry name" value="HD-domain/PDEase-like"/>
    <property type="match status" value="1"/>
</dbReference>
<dbReference type="PROSITE" id="PS51832">
    <property type="entry name" value="HD_GYP"/>
    <property type="match status" value="1"/>
</dbReference>
<evidence type="ECO:0000256" key="2">
    <source>
        <dbReference type="SAM" id="Coils"/>
    </source>
</evidence>
<dbReference type="Pfam" id="PF00571">
    <property type="entry name" value="CBS"/>
    <property type="match status" value="4"/>
</dbReference>
<comment type="caution">
    <text evidence="7">The sequence shown here is derived from an EMBL/GenBank/DDBJ whole genome shotgun (WGS) entry which is preliminary data.</text>
</comment>
<dbReference type="PROSITE" id="PS50887">
    <property type="entry name" value="GGDEF"/>
    <property type="match status" value="1"/>
</dbReference>
<dbReference type="InterPro" id="IPR000014">
    <property type="entry name" value="PAS"/>
</dbReference>
<dbReference type="CDD" id="cd00130">
    <property type="entry name" value="PAS"/>
    <property type="match status" value="3"/>
</dbReference>
<feature type="domain" description="CBS" evidence="5">
    <location>
        <begin position="8"/>
        <end position="64"/>
    </location>
</feature>
<dbReference type="STRING" id="766136.BHF68_04510"/>
<evidence type="ECO:0000256" key="1">
    <source>
        <dbReference type="PROSITE-ProRule" id="PRU00703"/>
    </source>
</evidence>
<evidence type="ECO:0000259" key="6">
    <source>
        <dbReference type="PROSITE" id="PS51832"/>
    </source>
</evidence>
<keyword evidence="1" id="KW-0129">CBS domain</keyword>
<name>A0A1E5G3B4_9FIRM</name>
<feature type="domain" description="PAS" evidence="3">
    <location>
        <begin position="388"/>
        <end position="444"/>
    </location>
</feature>
<dbReference type="SMART" id="SM00471">
    <property type="entry name" value="HDc"/>
    <property type="match status" value="1"/>
</dbReference>
<dbReference type="Pfam" id="PF00990">
    <property type="entry name" value="GGDEF"/>
    <property type="match status" value="1"/>
</dbReference>
<dbReference type="Gene3D" id="3.30.450.20">
    <property type="entry name" value="PAS domain"/>
    <property type="match status" value="3"/>
</dbReference>
<protein>
    <recommendedName>
        <fullName evidence="9">Histidine kinase</fullName>
    </recommendedName>
</protein>
<evidence type="ECO:0000313" key="7">
    <source>
        <dbReference type="EMBL" id="OEF97474.1"/>
    </source>
</evidence>